<name>A0A1I7GXS5_9FLAO</name>
<evidence type="ECO:0000313" key="3">
    <source>
        <dbReference type="Proteomes" id="UP000199138"/>
    </source>
</evidence>
<dbReference type="AlphaFoldDB" id="A0A1I7GXS5"/>
<protein>
    <submittedName>
        <fullName evidence="2">Uncharacterized protein</fullName>
    </submittedName>
</protein>
<keyword evidence="3" id="KW-1185">Reference proteome</keyword>
<dbReference type="STRING" id="1224947.SAMN05216480_10675"/>
<sequence length="48" mass="4992">MAVTHTPTGIVHKGQKGGTTGCGTDTKDHPAHWINTSAKITCTKNGCK</sequence>
<proteinExistence type="predicted"/>
<dbReference type="Proteomes" id="UP000199138">
    <property type="component" value="Unassembled WGS sequence"/>
</dbReference>
<evidence type="ECO:0000313" key="2">
    <source>
        <dbReference type="EMBL" id="SFU53195.1"/>
    </source>
</evidence>
<accession>A0A1I7GXS5</accession>
<feature type="region of interest" description="Disordered" evidence="1">
    <location>
        <begin position="1"/>
        <end position="28"/>
    </location>
</feature>
<organism evidence="2 3">
    <name type="scientific">Pustulibacterium marinum</name>
    <dbReference type="NCBI Taxonomy" id="1224947"/>
    <lineage>
        <taxon>Bacteria</taxon>
        <taxon>Pseudomonadati</taxon>
        <taxon>Bacteroidota</taxon>
        <taxon>Flavobacteriia</taxon>
        <taxon>Flavobacteriales</taxon>
        <taxon>Flavobacteriaceae</taxon>
        <taxon>Pustulibacterium</taxon>
    </lineage>
</organism>
<gene>
    <name evidence="2" type="ORF">SAMN05216480_10675</name>
</gene>
<evidence type="ECO:0000256" key="1">
    <source>
        <dbReference type="SAM" id="MobiDB-lite"/>
    </source>
</evidence>
<dbReference type="EMBL" id="FPBK01000006">
    <property type="protein sequence ID" value="SFU53195.1"/>
    <property type="molecule type" value="Genomic_DNA"/>
</dbReference>
<reference evidence="2 3" key="1">
    <citation type="submission" date="2016-10" db="EMBL/GenBank/DDBJ databases">
        <authorList>
            <person name="de Groot N.N."/>
        </authorList>
    </citation>
    <scope>NUCLEOTIDE SEQUENCE [LARGE SCALE GENOMIC DNA]</scope>
    <source>
        <strain evidence="2 3">CGMCC 1.12333</strain>
    </source>
</reference>